<feature type="domain" description="4'-phosphopantetheinyl transferase" evidence="3">
    <location>
        <begin position="107"/>
        <end position="180"/>
    </location>
</feature>
<evidence type="ECO:0000256" key="1">
    <source>
        <dbReference type="ARBA" id="ARBA00010990"/>
    </source>
</evidence>
<comment type="similarity">
    <text evidence="1">Belongs to the P-Pant transferase superfamily. Gsp/Sfp/HetI/AcpT family.</text>
</comment>
<reference evidence="4 5" key="1">
    <citation type="submission" date="2020-03" db="EMBL/GenBank/DDBJ databases">
        <title>Sequencing the genomes of 1000 actinobacteria strains.</title>
        <authorList>
            <person name="Klenk H.-P."/>
        </authorList>
    </citation>
    <scope>NUCLEOTIDE SEQUENCE [LARGE SCALE GENOMIC DNA]</scope>
    <source>
        <strain evidence="4 5">DSM 45685</strain>
    </source>
</reference>
<keyword evidence="2 4" id="KW-0808">Transferase</keyword>
<dbReference type="PANTHER" id="PTHR12215">
    <property type="entry name" value="PHOSPHOPANTETHEINE TRANSFERASE"/>
    <property type="match status" value="1"/>
</dbReference>
<dbReference type="RefSeq" id="WP_167166432.1">
    <property type="nucleotide sequence ID" value="NZ_JAAOYM010000001.1"/>
</dbReference>
<comment type="caution">
    <text evidence="4">The sequence shown here is derived from an EMBL/GenBank/DDBJ whole genome shotgun (WGS) entry which is preliminary data.</text>
</comment>
<organism evidence="4 5">
    <name type="scientific">Saccharomonospora amisosensis</name>
    <dbReference type="NCBI Taxonomy" id="1128677"/>
    <lineage>
        <taxon>Bacteria</taxon>
        <taxon>Bacillati</taxon>
        <taxon>Actinomycetota</taxon>
        <taxon>Actinomycetes</taxon>
        <taxon>Pseudonocardiales</taxon>
        <taxon>Pseudonocardiaceae</taxon>
        <taxon>Saccharomonospora</taxon>
    </lineage>
</organism>
<evidence type="ECO:0000313" key="5">
    <source>
        <dbReference type="Proteomes" id="UP000545493"/>
    </source>
</evidence>
<evidence type="ECO:0000313" key="4">
    <source>
        <dbReference type="EMBL" id="NIJ10368.1"/>
    </source>
</evidence>
<sequence>MTTCEVWWATPLREVADHLALLSEPERERYEAYRKQADRSRFLTGRVLAKTVAGRRLGLSPAVIRFDAACPTCGKQHGPPRLPGTGIALSISHAAERVGVAVTGGPAVGLDVESTDRRADEALVSYALNDSELATWRELPEPDRPAGFFTYWTRKEAAMKAAGKGLHIPLRGLTMSAPGTRPRLLESTDAALNPAVTRMADLDPGPGYRAAVAVLTTDEIEVTERWWSLAPTIDGQW</sequence>
<dbReference type="EC" id="2.7.8.-" evidence="4"/>
<name>A0A7X5ULS9_9PSEU</name>
<dbReference type="InterPro" id="IPR050559">
    <property type="entry name" value="P-Pant_transferase_sf"/>
</dbReference>
<dbReference type="GO" id="GO:0005829">
    <property type="term" value="C:cytosol"/>
    <property type="evidence" value="ECO:0007669"/>
    <property type="project" value="TreeGrafter"/>
</dbReference>
<dbReference type="AlphaFoldDB" id="A0A7X5ULS9"/>
<gene>
    <name evidence="4" type="ORF">FHU38_000712</name>
</gene>
<dbReference type="PANTHER" id="PTHR12215:SF10">
    <property type="entry name" value="L-AMINOADIPATE-SEMIALDEHYDE DEHYDROGENASE-PHOSPHOPANTETHEINYL TRANSFERASE"/>
    <property type="match status" value="1"/>
</dbReference>
<dbReference type="GO" id="GO:0000287">
    <property type="term" value="F:magnesium ion binding"/>
    <property type="evidence" value="ECO:0007669"/>
    <property type="project" value="InterPro"/>
</dbReference>
<dbReference type="GO" id="GO:0019878">
    <property type="term" value="P:lysine biosynthetic process via aminoadipic acid"/>
    <property type="evidence" value="ECO:0007669"/>
    <property type="project" value="TreeGrafter"/>
</dbReference>
<dbReference type="InterPro" id="IPR037143">
    <property type="entry name" value="4-PPantetheinyl_Trfase_dom_sf"/>
</dbReference>
<dbReference type="InterPro" id="IPR008278">
    <property type="entry name" value="4-PPantetheinyl_Trfase_dom"/>
</dbReference>
<evidence type="ECO:0000259" key="3">
    <source>
        <dbReference type="Pfam" id="PF01648"/>
    </source>
</evidence>
<proteinExistence type="inferred from homology"/>
<dbReference type="GO" id="GO:0008897">
    <property type="term" value="F:holo-[acyl-carrier-protein] synthase activity"/>
    <property type="evidence" value="ECO:0007669"/>
    <property type="project" value="InterPro"/>
</dbReference>
<keyword evidence="5" id="KW-1185">Reference proteome</keyword>
<protein>
    <submittedName>
        <fullName evidence="4">4'-phosphopantetheinyl transferase</fullName>
        <ecNumber evidence="4">2.7.8.-</ecNumber>
    </submittedName>
</protein>
<accession>A0A7X5ULS9</accession>
<dbReference type="SUPFAM" id="SSF56214">
    <property type="entry name" value="4'-phosphopantetheinyl transferase"/>
    <property type="match status" value="2"/>
</dbReference>
<dbReference type="Pfam" id="PF01648">
    <property type="entry name" value="ACPS"/>
    <property type="match status" value="1"/>
</dbReference>
<dbReference type="Proteomes" id="UP000545493">
    <property type="component" value="Unassembled WGS sequence"/>
</dbReference>
<dbReference type="Gene3D" id="3.90.470.20">
    <property type="entry name" value="4'-phosphopantetheinyl transferase domain"/>
    <property type="match status" value="2"/>
</dbReference>
<evidence type="ECO:0000256" key="2">
    <source>
        <dbReference type="ARBA" id="ARBA00022679"/>
    </source>
</evidence>
<dbReference type="EMBL" id="JAAOYM010000001">
    <property type="protein sequence ID" value="NIJ10368.1"/>
    <property type="molecule type" value="Genomic_DNA"/>
</dbReference>